<proteinExistence type="predicted"/>
<evidence type="ECO:0000313" key="1">
    <source>
        <dbReference type="EMBL" id="SYZ70425.1"/>
    </source>
</evidence>
<dbReference type="EMBL" id="LS997634">
    <property type="protein sequence ID" value="SYZ70425.1"/>
    <property type="molecule type" value="Genomic_DNA"/>
</dbReference>
<organism evidence="1 2">
    <name type="scientific">Leishmania braziliensis MHOM/BR/75/M2904</name>
    <dbReference type="NCBI Taxonomy" id="420245"/>
    <lineage>
        <taxon>Eukaryota</taxon>
        <taxon>Discoba</taxon>
        <taxon>Euglenozoa</taxon>
        <taxon>Kinetoplastea</taxon>
        <taxon>Metakinetoplastina</taxon>
        <taxon>Trypanosomatida</taxon>
        <taxon>Trypanosomatidae</taxon>
        <taxon>Leishmaniinae</taxon>
        <taxon>Leishmania</taxon>
        <taxon>Leishmania braziliensis species complex</taxon>
    </lineage>
</organism>
<dbReference type="Proteomes" id="UP000319462">
    <property type="component" value="Chromosome 35"/>
</dbReference>
<dbReference type="AlphaFoldDB" id="A0A3P3ZJZ2"/>
<reference evidence="1 2" key="1">
    <citation type="submission" date="2018-09" db="EMBL/GenBank/DDBJ databases">
        <authorList>
            <person name="Peiro R."/>
            <person name="Begona"/>
            <person name="Cbmso G."/>
            <person name="Lopez M."/>
            <person name="Gonzalez S."/>
        </authorList>
    </citation>
    <scope>NUCLEOTIDE SEQUENCE [LARGE SCALE GENOMIC DNA]</scope>
</reference>
<protein>
    <submittedName>
        <fullName evidence="1">Hypothetical_protein</fullName>
    </submittedName>
</protein>
<gene>
    <name evidence="1" type="ORF">LBRM2904_35.6130</name>
</gene>
<accession>A0A3P3ZJZ2</accession>
<name>A0A3P3ZJZ2_LEIBR</name>
<evidence type="ECO:0000313" key="2">
    <source>
        <dbReference type="Proteomes" id="UP000319462"/>
    </source>
</evidence>
<sequence length="322" mass="37279">MQRLALVGRTAAAVQLHSCASPQPSAIMICSRSPLTVQRRGLRNLHQYPHARYKSLVKDCRRFSRNWWLTAGNNYELVSEVGHEREATENLAVLRDDSNNDAYVLSTNRLEDLPPAERLNVLVTLMTERWKVKDNNRGYDKAKMLLKALECFSEMRLAGQIKVFDELPEADQDTFLQFVEGCAQFSQSCSHSHPDAVAIVLRAAVICDEMRCVGKREEMTHVAEVMAKRLDRAFASARPLETKAQLRSPTFTEIHSSLRMKQVMELREHFKDKPWVLEQKKRLEYFYGPRSRKIFHHPMRRDSVHRNLLAVPHRPETRSWNG</sequence>